<sequence>MLASEVRMGNTSLASKALSPDAAETLKQLGANIKEARVRRGMTQVELATRASTSHAALGRLERGEPSVGIGILVQVLDVLGLAAGLGQVANPDMDDVGKSLQQLKSPKRVRTKKRDDLDF</sequence>
<dbReference type="Proteomes" id="UP001061361">
    <property type="component" value="Chromosome"/>
</dbReference>
<dbReference type="SMART" id="SM00530">
    <property type="entry name" value="HTH_XRE"/>
    <property type="match status" value="1"/>
</dbReference>
<dbReference type="CDD" id="cd00093">
    <property type="entry name" value="HTH_XRE"/>
    <property type="match status" value="1"/>
</dbReference>
<dbReference type="InterPro" id="IPR010982">
    <property type="entry name" value="Lambda_DNA-bd_dom_sf"/>
</dbReference>
<dbReference type="SUPFAM" id="SSF47413">
    <property type="entry name" value="lambda repressor-like DNA-binding domains"/>
    <property type="match status" value="1"/>
</dbReference>
<gene>
    <name evidence="3" type="ORF">JCM14722_17200</name>
</gene>
<keyword evidence="4" id="KW-1185">Reference proteome</keyword>
<dbReference type="PROSITE" id="PS50943">
    <property type="entry name" value="HTH_CROC1"/>
    <property type="match status" value="1"/>
</dbReference>
<feature type="region of interest" description="Disordered" evidence="1">
    <location>
        <begin position="97"/>
        <end position="120"/>
    </location>
</feature>
<dbReference type="Gene3D" id="1.10.260.40">
    <property type="entry name" value="lambda repressor-like DNA-binding domains"/>
    <property type="match status" value="1"/>
</dbReference>
<feature type="domain" description="HTH cro/C1-type" evidence="2">
    <location>
        <begin position="33"/>
        <end position="86"/>
    </location>
</feature>
<evidence type="ECO:0000259" key="2">
    <source>
        <dbReference type="PROSITE" id="PS50943"/>
    </source>
</evidence>
<name>A0ABM8ARW3_9BACT</name>
<dbReference type="InterPro" id="IPR001387">
    <property type="entry name" value="Cro/C1-type_HTH"/>
</dbReference>
<dbReference type="EMBL" id="AP026708">
    <property type="protein sequence ID" value="BDQ34178.1"/>
    <property type="molecule type" value="Genomic_DNA"/>
</dbReference>
<accession>A0ABM8ARW3</accession>
<evidence type="ECO:0000256" key="1">
    <source>
        <dbReference type="SAM" id="MobiDB-lite"/>
    </source>
</evidence>
<reference evidence="3" key="1">
    <citation type="submission" date="2022-08" db="EMBL/GenBank/DDBJ databases">
        <title>Genome Sequence of the sulphate-reducing bacterium, Pseudodesulfovibrio portus JCM14722.</title>
        <authorList>
            <person name="Kondo R."/>
            <person name="Kataoka T."/>
        </authorList>
    </citation>
    <scope>NUCLEOTIDE SEQUENCE</scope>
    <source>
        <strain evidence="3">JCM 14722</strain>
    </source>
</reference>
<evidence type="ECO:0000313" key="3">
    <source>
        <dbReference type="EMBL" id="BDQ34178.1"/>
    </source>
</evidence>
<proteinExistence type="predicted"/>
<protein>
    <submittedName>
        <fullName evidence="3">Transcriptional regulator</fullName>
    </submittedName>
</protein>
<evidence type="ECO:0000313" key="4">
    <source>
        <dbReference type="Proteomes" id="UP001061361"/>
    </source>
</evidence>
<dbReference type="Pfam" id="PF01381">
    <property type="entry name" value="HTH_3"/>
    <property type="match status" value="1"/>
</dbReference>
<organism evidence="3 4">
    <name type="scientific">Pseudodesulfovibrio portus</name>
    <dbReference type="NCBI Taxonomy" id="231439"/>
    <lineage>
        <taxon>Bacteria</taxon>
        <taxon>Pseudomonadati</taxon>
        <taxon>Thermodesulfobacteriota</taxon>
        <taxon>Desulfovibrionia</taxon>
        <taxon>Desulfovibrionales</taxon>
        <taxon>Desulfovibrionaceae</taxon>
    </lineage>
</organism>